<dbReference type="PRINTS" id="PR01415">
    <property type="entry name" value="ANKYRIN"/>
</dbReference>
<evidence type="ECO:0000256" key="2">
    <source>
        <dbReference type="ARBA" id="ARBA00023043"/>
    </source>
</evidence>
<evidence type="ECO:0008006" key="6">
    <source>
        <dbReference type="Google" id="ProtNLM"/>
    </source>
</evidence>
<evidence type="ECO:0000256" key="3">
    <source>
        <dbReference type="PROSITE-ProRule" id="PRU00023"/>
    </source>
</evidence>
<dbReference type="SMART" id="SM00248">
    <property type="entry name" value="ANK"/>
    <property type="match status" value="14"/>
</dbReference>
<dbReference type="PANTHER" id="PTHR24198:SF165">
    <property type="entry name" value="ANKYRIN REPEAT-CONTAINING PROTEIN-RELATED"/>
    <property type="match status" value="1"/>
</dbReference>
<evidence type="ECO:0000256" key="1">
    <source>
        <dbReference type="ARBA" id="ARBA00022737"/>
    </source>
</evidence>
<dbReference type="Proteomes" id="UP001498476">
    <property type="component" value="Unassembled WGS sequence"/>
</dbReference>
<name>A0ABR1GN00_9HYPO</name>
<sequence>MDPLQSRIEQESLQDLIASCRQVADDCASIANSLNTGPVTLAALSRECRAITDALNRVHDLSKANDIDAEAIRASNNEFICSVSKDVHELRAAVKRIKAQDRDSGIDLAEPAGVRPHLIIVWNEPTLKVSLGRMRTHQASLHTLLNTATRQVTVVVFPEIRRYSFGDDVSSRRRVIEPDAGVDEALRELGRRFTTPNQRSRVLPRVSDSAEIQVLLDTLVPPSGVVYKRTPEVAQRLHQAIEKTDEEAVFKSLLDRADPNILLPGSMLSPLHRAFDQKHLLIAAFLAVAGADVDEPTTDGETSLMRGIICGFSEQFATLALHLGARINAIDNEGRCALHYSAASNVVDDETMGVLINAGADLNLVDDEKGQTPLHIAIQQARWNLATKLIQAGADLEVRQPDGRTALHLAISMRNHEFAQLLISRGAKVDKVLREHTPLTMAISLQCTAITAVLIDSGADPNLASRNGNTPLLTAASTGHDETVRYLLAHGADPSACPGQSGYSAMHMAAHKDNQHILQLLASSGAPVDPLDRSCETPLLVAAKLANGNSARRLIKLGADTERIGPDGMSVLSHAVKAGDLKLVNALLDTGTRMPSLTVSRDSMSDDEYQVPEPQTTPIHMAAQHARDDILLRLVSYGASLESTVFPGRTPLTVAASHGHLSTVQLLLRLGANPRTLTTYGDTVLFEASANQATLKYLIQQGVDVNHRNDQGATALHYAALRGHIGAVRLLLEKGARQFHASAVYDAWEERDGGGLYRQGTPAGIALQRDLTKVADLIEKWKYN</sequence>
<dbReference type="PROSITE" id="PS50088">
    <property type="entry name" value="ANK_REPEAT"/>
    <property type="match status" value="7"/>
</dbReference>
<proteinExistence type="predicted"/>
<feature type="repeat" description="ANK" evidence="3">
    <location>
        <begin position="711"/>
        <end position="736"/>
    </location>
</feature>
<keyword evidence="2 3" id="KW-0040">ANK repeat</keyword>
<dbReference type="InterPro" id="IPR036770">
    <property type="entry name" value="Ankyrin_rpt-contain_sf"/>
</dbReference>
<gene>
    <name evidence="4" type="ORF">QQX98_011090</name>
</gene>
<dbReference type="Pfam" id="PF12796">
    <property type="entry name" value="Ank_2"/>
    <property type="match status" value="3"/>
</dbReference>
<accession>A0ABR1GN00</accession>
<dbReference type="SUPFAM" id="SSF48403">
    <property type="entry name" value="Ankyrin repeat"/>
    <property type="match status" value="2"/>
</dbReference>
<feature type="repeat" description="ANK" evidence="3">
    <location>
        <begin position="467"/>
        <end position="499"/>
    </location>
</feature>
<dbReference type="EMBL" id="JAZAVJ010000261">
    <property type="protein sequence ID" value="KAK7403142.1"/>
    <property type="molecule type" value="Genomic_DNA"/>
</dbReference>
<organism evidence="4 5">
    <name type="scientific">Neonectria punicea</name>
    <dbReference type="NCBI Taxonomy" id="979145"/>
    <lineage>
        <taxon>Eukaryota</taxon>
        <taxon>Fungi</taxon>
        <taxon>Dikarya</taxon>
        <taxon>Ascomycota</taxon>
        <taxon>Pezizomycotina</taxon>
        <taxon>Sordariomycetes</taxon>
        <taxon>Hypocreomycetidae</taxon>
        <taxon>Hypocreales</taxon>
        <taxon>Nectriaceae</taxon>
        <taxon>Neonectria</taxon>
    </lineage>
</organism>
<feature type="repeat" description="ANK" evidence="3">
    <location>
        <begin position="402"/>
        <end position="434"/>
    </location>
</feature>
<keyword evidence="5" id="KW-1185">Reference proteome</keyword>
<protein>
    <recommendedName>
        <fullName evidence="6">Ankyrin repeat protein</fullName>
    </recommendedName>
</protein>
<feature type="repeat" description="ANK" evidence="3">
    <location>
        <begin position="333"/>
        <end position="367"/>
    </location>
</feature>
<reference evidence="4 5" key="1">
    <citation type="journal article" date="2025" name="Microbiol. Resour. Announc.">
        <title>Draft genome sequences for Neonectria magnoliae and Neonectria punicea, canker pathogens of Liriodendron tulipifera and Acer saccharum in West Virginia.</title>
        <authorList>
            <person name="Petronek H.M."/>
            <person name="Kasson M.T."/>
            <person name="Metheny A.M."/>
            <person name="Stauder C.M."/>
            <person name="Lovett B."/>
            <person name="Lynch S.C."/>
            <person name="Garnas J.R."/>
            <person name="Kasson L.R."/>
            <person name="Stajich J.E."/>
        </authorList>
    </citation>
    <scope>NUCLEOTIDE SEQUENCE [LARGE SCALE GENOMIC DNA]</scope>
    <source>
        <strain evidence="4 5">NRRL 64653</strain>
    </source>
</reference>
<dbReference type="Gene3D" id="1.25.40.20">
    <property type="entry name" value="Ankyrin repeat-containing domain"/>
    <property type="match status" value="2"/>
</dbReference>
<evidence type="ECO:0000313" key="5">
    <source>
        <dbReference type="Proteomes" id="UP001498476"/>
    </source>
</evidence>
<dbReference type="PANTHER" id="PTHR24198">
    <property type="entry name" value="ANKYRIN REPEAT AND PROTEIN KINASE DOMAIN-CONTAINING PROTEIN"/>
    <property type="match status" value="1"/>
</dbReference>
<dbReference type="InterPro" id="IPR002110">
    <property type="entry name" value="Ankyrin_rpt"/>
</dbReference>
<feature type="repeat" description="ANK" evidence="3">
    <location>
        <begin position="369"/>
        <end position="401"/>
    </location>
</feature>
<keyword evidence="1" id="KW-0677">Repeat</keyword>
<feature type="repeat" description="ANK" evidence="3">
    <location>
        <begin position="647"/>
        <end position="679"/>
    </location>
</feature>
<dbReference type="PROSITE" id="PS50297">
    <property type="entry name" value="ANK_REP_REGION"/>
    <property type="match status" value="7"/>
</dbReference>
<evidence type="ECO:0000313" key="4">
    <source>
        <dbReference type="EMBL" id="KAK7403142.1"/>
    </source>
</evidence>
<comment type="caution">
    <text evidence="4">The sequence shown here is derived from an EMBL/GenBank/DDBJ whole genome shotgun (WGS) entry which is preliminary data.</text>
</comment>
<dbReference type="Pfam" id="PF00023">
    <property type="entry name" value="Ank"/>
    <property type="match status" value="1"/>
</dbReference>
<feature type="repeat" description="ANK" evidence="3">
    <location>
        <begin position="501"/>
        <end position="533"/>
    </location>
</feature>